<dbReference type="AlphaFoldDB" id="A0A0A9DVZ4"/>
<accession>A0A0A9DVZ4</accession>
<evidence type="ECO:0000313" key="1">
    <source>
        <dbReference type="EMBL" id="JAD87937.1"/>
    </source>
</evidence>
<reference evidence="1" key="1">
    <citation type="submission" date="2014-09" db="EMBL/GenBank/DDBJ databases">
        <authorList>
            <person name="Magalhaes I.L.F."/>
            <person name="Oliveira U."/>
            <person name="Santos F.R."/>
            <person name="Vidigal T.H.D.A."/>
            <person name="Brescovit A.D."/>
            <person name="Santos A.J."/>
        </authorList>
    </citation>
    <scope>NUCLEOTIDE SEQUENCE</scope>
    <source>
        <tissue evidence="1">Shoot tissue taken approximately 20 cm above the soil surface</tissue>
    </source>
</reference>
<sequence>MARSAITSECNPKNSRTAHKVVDITRTSNPTKKNRPFKKISSTGLPRTAQETQILGGFEELASKDPTFLRAAARIWREAAMQQQGTGKLSLSFTWMPPGSNFFSAAAQKTKSPRQERIKEPLVCIFYPFPRDFLNCFSPRAPDQRITHLLASLSAMDLLPPFRFYPSHAHRLSPHTAAPV</sequence>
<dbReference type="EMBL" id="GBRH01209958">
    <property type="protein sequence ID" value="JAD87937.1"/>
    <property type="molecule type" value="Transcribed_RNA"/>
</dbReference>
<organism evidence="1">
    <name type="scientific">Arundo donax</name>
    <name type="common">Giant reed</name>
    <name type="synonym">Donax arundinaceus</name>
    <dbReference type="NCBI Taxonomy" id="35708"/>
    <lineage>
        <taxon>Eukaryota</taxon>
        <taxon>Viridiplantae</taxon>
        <taxon>Streptophyta</taxon>
        <taxon>Embryophyta</taxon>
        <taxon>Tracheophyta</taxon>
        <taxon>Spermatophyta</taxon>
        <taxon>Magnoliopsida</taxon>
        <taxon>Liliopsida</taxon>
        <taxon>Poales</taxon>
        <taxon>Poaceae</taxon>
        <taxon>PACMAD clade</taxon>
        <taxon>Arundinoideae</taxon>
        <taxon>Arundineae</taxon>
        <taxon>Arundo</taxon>
    </lineage>
</organism>
<proteinExistence type="predicted"/>
<name>A0A0A9DVZ4_ARUDO</name>
<protein>
    <submittedName>
        <fullName evidence="1">Uncharacterized protein</fullName>
    </submittedName>
</protein>
<reference evidence="1" key="2">
    <citation type="journal article" date="2015" name="Data Brief">
        <title>Shoot transcriptome of the giant reed, Arundo donax.</title>
        <authorList>
            <person name="Barrero R.A."/>
            <person name="Guerrero F.D."/>
            <person name="Moolhuijzen P."/>
            <person name="Goolsby J.A."/>
            <person name="Tidwell J."/>
            <person name="Bellgard S.E."/>
            <person name="Bellgard M.I."/>
        </authorList>
    </citation>
    <scope>NUCLEOTIDE SEQUENCE</scope>
    <source>
        <tissue evidence="1">Shoot tissue taken approximately 20 cm above the soil surface</tissue>
    </source>
</reference>